<feature type="binding site" evidence="6">
    <location>
        <position position="184"/>
    </location>
    <ligand>
        <name>molybdate</name>
        <dbReference type="ChEBI" id="CHEBI:36264"/>
    </ligand>
</feature>
<accession>A0A7K3NRM2</accession>
<dbReference type="Pfam" id="PF13531">
    <property type="entry name" value="SBP_bac_11"/>
    <property type="match status" value="1"/>
</dbReference>
<dbReference type="AlphaFoldDB" id="A0A7K3NRM2"/>
<comment type="caution">
    <text evidence="8">The sequence shown here is derived from an EMBL/GenBank/DDBJ whole genome shotgun (WGS) entry which is preliminary data.</text>
</comment>
<dbReference type="GO" id="GO:0030973">
    <property type="term" value="F:molybdate ion binding"/>
    <property type="evidence" value="ECO:0007669"/>
    <property type="project" value="TreeGrafter"/>
</dbReference>
<comment type="subunit">
    <text evidence="5">The complex is composed of two ATP-binding proteins (ModC), two transmembrane proteins (ModB) and a solute-binding protein (ModA).</text>
</comment>
<feature type="chain" id="PRO_5029837140" evidence="7">
    <location>
        <begin position="21"/>
        <end position="247"/>
    </location>
</feature>
<feature type="binding site" evidence="6">
    <location>
        <position position="30"/>
    </location>
    <ligand>
        <name>molybdate</name>
        <dbReference type="ChEBI" id="CHEBI:36264"/>
    </ligand>
</feature>
<proteinExistence type="inferred from homology"/>
<dbReference type="CDD" id="cd13537">
    <property type="entry name" value="PBP2_YvgL_like"/>
    <property type="match status" value="1"/>
</dbReference>
<feature type="binding site" evidence="6">
    <location>
        <position position="58"/>
    </location>
    <ligand>
        <name>molybdate</name>
        <dbReference type="ChEBI" id="CHEBI:36264"/>
    </ligand>
</feature>
<dbReference type="EMBL" id="JAAGRQ010000144">
    <property type="protein sequence ID" value="NDY58801.1"/>
    <property type="molecule type" value="Genomic_DNA"/>
</dbReference>
<dbReference type="GO" id="GO:1901359">
    <property type="term" value="F:tungstate binding"/>
    <property type="evidence" value="ECO:0007669"/>
    <property type="project" value="UniProtKB-ARBA"/>
</dbReference>
<dbReference type="NCBIfam" id="TIGR01256">
    <property type="entry name" value="modA"/>
    <property type="match status" value="1"/>
</dbReference>
<evidence type="ECO:0000256" key="7">
    <source>
        <dbReference type="SAM" id="SignalP"/>
    </source>
</evidence>
<feature type="signal peptide" evidence="7">
    <location>
        <begin position="1"/>
        <end position="20"/>
    </location>
</feature>
<comment type="similarity">
    <text evidence="1">Belongs to the bacterial solute-binding protein ModA family.</text>
</comment>
<evidence type="ECO:0000313" key="9">
    <source>
        <dbReference type="Proteomes" id="UP000469724"/>
    </source>
</evidence>
<reference evidence="8 9" key="1">
    <citation type="submission" date="2020-02" db="EMBL/GenBank/DDBJ databases">
        <title>Comparative genomics of sulfur disproportionating microorganisms.</title>
        <authorList>
            <person name="Ward L.M."/>
            <person name="Bertran E."/>
            <person name="Johnston D.T."/>
        </authorList>
    </citation>
    <scope>NUCLEOTIDE SEQUENCE [LARGE SCALE GENOMIC DNA]</scope>
    <source>
        <strain evidence="8 9">DSM 3696</strain>
    </source>
</reference>
<dbReference type="Proteomes" id="UP000469724">
    <property type="component" value="Unassembled WGS sequence"/>
</dbReference>
<dbReference type="InterPro" id="IPR050682">
    <property type="entry name" value="ModA/WtpA"/>
</dbReference>
<keyword evidence="2 6" id="KW-0500">Molybdenum</keyword>
<organism evidence="8 9">
    <name type="scientific">Desulfolutivibrio sulfodismutans</name>
    <dbReference type="NCBI Taxonomy" id="63561"/>
    <lineage>
        <taxon>Bacteria</taxon>
        <taxon>Pseudomonadati</taxon>
        <taxon>Thermodesulfobacteriota</taxon>
        <taxon>Desulfovibrionia</taxon>
        <taxon>Desulfovibrionales</taxon>
        <taxon>Desulfovibrionaceae</taxon>
        <taxon>Desulfolutivibrio</taxon>
    </lineage>
</organism>
<dbReference type="PROSITE" id="PS51257">
    <property type="entry name" value="PROKAR_LIPOPROTEIN"/>
    <property type="match status" value="1"/>
</dbReference>
<evidence type="ECO:0000256" key="6">
    <source>
        <dbReference type="PIRSR" id="PIRSR004846-1"/>
    </source>
</evidence>
<feature type="binding site" evidence="6">
    <location>
        <position position="166"/>
    </location>
    <ligand>
        <name>molybdate</name>
        <dbReference type="ChEBI" id="CHEBI:36264"/>
    </ligand>
</feature>
<dbReference type="GO" id="GO:0015689">
    <property type="term" value="P:molybdate ion transport"/>
    <property type="evidence" value="ECO:0007669"/>
    <property type="project" value="InterPro"/>
</dbReference>
<evidence type="ECO:0000256" key="2">
    <source>
        <dbReference type="ARBA" id="ARBA00022505"/>
    </source>
</evidence>
<dbReference type="Gene3D" id="3.40.190.10">
    <property type="entry name" value="Periplasmic binding protein-like II"/>
    <property type="match status" value="2"/>
</dbReference>
<keyword evidence="3 6" id="KW-0479">Metal-binding</keyword>
<evidence type="ECO:0000313" key="8">
    <source>
        <dbReference type="EMBL" id="NDY58801.1"/>
    </source>
</evidence>
<dbReference type="GO" id="GO:0046872">
    <property type="term" value="F:metal ion binding"/>
    <property type="evidence" value="ECO:0007669"/>
    <property type="project" value="UniProtKB-KW"/>
</dbReference>
<dbReference type="InterPro" id="IPR041879">
    <property type="entry name" value="YvgL-like_PBP2"/>
</dbReference>
<keyword evidence="9" id="KW-1185">Reference proteome</keyword>
<keyword evidence="4 7" id="KW-0732">Signal</keyword>
<evidence type="ECO:0000256" key="4">
    <source>
        <dbReference type="ARBA" id="ARBA00022729"/>
    </source>
</evidence>
<sequence>MKRLILSLALVVALACPALAKDLTISAAASLTDAFTECKPLFEKANPGVTLTFNFAASGPLLKQIEQGAPVDVFASADQKTMDDAAGKNLIDAASRKNFAQNALVLAIPAGTSTVKNLASLSDAKVTKIGVGNPETVPVGRYTKGALEKLGVWNTLSPKCILAESVRQVLDYLSRGEVDAGFVYATDAKQGGDKVKVVEEIPLEKPVSYPMAVLAASKNKPEAAKFIAFVTSPEGAAVLAKYGFKKP</sequence>
<dbReference type="InterPro" id="IPR005950">
    <property type="entry name" value="ModA"/>
</dbReference>
<evidence type="ECO:0000256" key="5">
    <source>
        <dbReference type="ARBA" id="ARBA00062515"/>
    </source>
</evidence>
<evidence type="ECO:0000256" key="3">
    <source>
        <dbReference type="ARBA" id="ARBA00022723"/>
    </source>
</evidence>
<dbReference type="PANTHER" id="PTHR30632:SF0">
    <property type="entry name" value="SULFATE-BINDING PROTEIN"/>
    <property type="match status" value="1"/>
</dbReference>
<dbReference type="SUPFAM" id="SSF53850">
    <property type="entry name" value="Periplasmic binding protein-like II"/>
    <property type="match status" value="1"/>
</dbReference>
<dbReference type="PIRSF" id="PIRSF004846">
    <property type="entry name" value="ModA"/>
    <property type="match status" value="1"/>
</dbReference>
<evidence type="ECO:0000256" key="1">
    <source>
        <dbReference type="ARBA" id="ARBA00009175"/>
    </source>
</evidence>
<gene>
    <name evidence="8" type="primary">modA</name>
    <name evidence="8" type="ORF">G3N56_18855</name>
</gene>
<dbReference type="RefSeq" id="WP_163303866.1">
    <property type="nucleotide sequence ID" value="NZ_JAAGRQ010000144.1"/>
</dbReference>
<dbReference type="PANTHER" id="PTHR30632">
    <property type="entry name" value="MOLYBDATE-BINDING PERIPLASMIC PROTEIN"/>
    <property type="match status" value="1"/>
</dbReference>
<dbReference type="FunFam" id="3.40.190.10:FF:000035">
    <property type="entry name" value="Molybdate ABC transporter substrate-binding protein"/>
    <property type="match status" value="1"/>
</dbReference>
<protein>
    <submittedName>
        <fullName evidence="8">Molybdate ABC transporter substrate-binding protein</fullName>
    </submittedName>
</protein>
<name>A0A7K3NRM2_9BACT</name>